<organism evidence="5 6">
    <name type="scientific">Mytilus edulis</name>
    <name type="common">Blue mussel</name>
    <dbReference type="NCBI Taxonomy" id="6550"/>
    <lineage>
        <taxon>Eukaryota</taxon>
        <taxon>Metazoa</taxon>
        <taxon>Spiralia</taxon>
        <taxon>Lophotrochozoa</taxon>
        <taxon>Mollusca</taxon>
        <taxon>Bivalvia</taxon>
        <taxon>Autobranchia</taxon>
        <taxon>Pteriomorphia</taxon>
        <taxon>Mytilida</taxon>
        <taxon>Mytiloidea</taxon>
        <taxon>Mytilidae</taxon>
        <taxon>Mytilinae</taxon>
        <taxon>Mytilus</taxon>
    </lineage>
</organism>
<feature type="repeat" description="Pumilio" evidence="2">
    <location>
        <begin position="896"/>
        <end position="931"/>
    </location>
</feature>
<dbReference type="InterPro" id="IPR033712">
    <property type="entry name" value="Pumilio_RNA-bd"/>
</dbReference>
<dbReference type="InterPro" id="IPR016024">
    <property type="entry name" value="ARM-type_fold"/>
</dbReference>
<reference evidence="5" key="1">
    <citation type="submission" date="2021-03" db="EMBL/GenBank/DDBJ databases">
        <authorList>
            <person name="Bekaert M."/>
        </authorList>
    </citation>
    <scope>NUCLEOTIDE SEQUENCE</scope>
</reference>
<dbReference type="CDD" id="cd07920">
    <property type="entry name" value="Pumilio"/>
    <property type="match status" value="1"/>
</dbReference>
<dbReference type="Gene3D" id="1.25.10.10">
    <property type="entry name" value="Leucine-rich Repeat Variant"/>
    <property type="match status" value="1"/>
</dbReference>
<dbReference type="AlphaFoldDB" id="A0A8S3S5Q0"/>
<dbReference type="SMART" id="SM00025">
    <property type="entry name" value="Pumilio"/>
    <property type="match status" value="5"/>
</dbReference>
<evidence type="ECO:0000259" key="4">
    <source>
        <dbReference type="PROSITE" id="PS50303"/>
    </source>
</evidence>
<dbReference type="PANTHER" id="PTHR12537:SF12">
    <property type="entry name" value="MATERNAL PROTEIN PUMILIO"/>
    <property type="match status" value="1"/>
</dbReference>
<dbReference type="Proteomes" id="UP000683360">
    <property type="component" value="Unassembled WGS sequence"/>
</dbReference>
<dbReference type="GO" id="GO:0010608">
    <property type="term" value="P:post-transcriptional regulation of gene expression"/>
    <property type="evidence" value="ECO:0007669"/>
    <property type="project" value="TreeGrafter"/>
</dbReference>
<feature type="region of interest" description="Disordered" evidence="3">
    <location>
        <begin position="526"/>
        <end position="573"/>
    </location>
</feature>
<feature type="repeat" description="Pumilio" evidence="2">
    <location>
        <begin position="932"/>
        <end position="967"/>
    </location>
</feature>
<comment type="caution">
    <text evidence="5">The sequence shown here is derived from an EMBL/GenBank/DDBJ whole genome shotgun (WGS) entry which is preliminary data.</text>
</comment>
<feature type="compositionally biased region" description="Low complexity" evidence="3">
    <location>
        <begin position="526"/>
        <end position="551"/>
    </location>
</feature>
<feature type="compositionally biased region" description="Polar residues" evidence="3">
    <location>
        <begin position="554"/>
        <end position="569"/>
    </location>
</feature>
<dbReference type="InterPro" id="IPR033133">
    <property type="entry name" value="PUM-HD"/>
</dbReference>
<feature type="repeat" description="Pumilio" evidence="2">
    <location>
        <begin position="824"/>
        <end position="859"/>
    </location>
</feature>
<feature type="repeat" description="Pumilio" evidence="2">
    <location>
        <begin position="788"/>
        <end position="823"/>
    </location>
</feature>
<dbReference type="PROSITE" id="PS50302">
    <property type="entry name" value="PUM"/>
    <property type="match status" value="5"/>
</dbReference>
<dbReference type="InterPro" id="IPR011989">
    <property type="entry name" value="ARM-like"/>
</dbReference>
<dbReference type="PROSITE" id="PS50303">
    <property type="entry name" value="PUM_HD"/>
    <property type="match status" value="1"/>
</dbReference>
<dbReference type="SUPFAM" id="SSF48371">
    <property type="entry name" value="ARM repeat"/>
    <property type="match status" value="1"/>
</dbReference>
<accession>A0A8S3S5Q0</accession>
<dbReference type="GO" id="GO:0003730">
    <property type="term" value="F:mRNA 3'-UTR binding"/>
    <property type="evidence" value="ECO:0007669"/>
    <property type="project" value="TreeGrafter"/>
</dbReference>
<evidence type="ECO:0000256" key="1">
    <source>
        <dbReference type="ARBA" id="ARBA00022737"/>
    </source>
</evidence>
<feature type="compositionally biased region" description="Basic and acidic residues" evidence="3">
    <location>
        <begin position="204"/>
        <end position="214"/>
    </location>
</feature>
<sequence length="983" mass="109014">MNEVSWDNQSARMMNGPEMAGIRQQNFSSRSQDDATVGYFFQRPQPDAEMNSNYPGKRWAIGDDSVIEQARNVQDLERDLQNLAVGGRDMQNSAKKLWGDMGDGPKPVEPGKQMFPPGNPWMAPRDDSWGNPGNMEPGGLGVDMVEYVLSGGSPTGKELDARMRMKGPPNQFVPTGYYSQVQQQDGSMGDVGQDKKSKTPSPFEGRDGDRSDENKENLQNIQNMQNMQNIQNNGLMQNGLDEENVFRRSSRQNSPIDENKMNQMGGPNKDNDFFDNQNQFQQPGFQLDPPPFEPMGLDPGHFDYNNQMMPSMDSPNFNMDYAQLLQRQQQPIAVLTQQQYALATQQQQLGGLKSNNGMASAMAISQSVLSITIDECPHRNEKKSIIAPFSNSTTFIDIFNQYHDFGLKNNEFTVTGKNHEISPTLTVGEVVQLFNNALLKSSNEKLGLSMLISVNMCMLFDGMAYLVCALYVGLAPNGITPTPYVLSAQDPYAVGIPLAGPTVLHPQYYGVQAPWGIYPANLIQQQGQQTPQGMSSQQQQQQQMMRNQTGRPLTPSQQNDSSQPLTPNAPSEFKDMTSVSQYQILAPAYYDQNGQLVMGNPRGLGTPVRLVPPAPVLVSASGNQQGGAALGSNPLRLLTTQAQQHQTTPPVVYSSSSSSTQNSLGQRRDSLEYKQRQQLPQLNQFYGSMTSMGSPAGPMGLVQPGQSMTPPPSLSGSSSNLALGMANGPRLYNAAPGAETRYRNGSIGSANGIFTSSLFPNRTIANRRFIQQKLERATSQEKSMVFNEILAAAYHLMTDVFGNYVIQKFFEFGDNDQRQTLAQRLRGHVLPLALQMYGCRVIQKALETIPKDLQVEIVKELDGHVLKCVKDQNGNHVVQKCIECVKPGHLQFIIDAFKGQVLALSTHPYGCRVIQRILEHCIQEQTKPILDELHQYTDRLVQDQYGNYVIQHVLEHGAPEDKSRIVNEMRGKVVPLSQHKFAR</sequence>
<dbReference type="PANTHER" id="PTHR12537">
    <property type="entry name" value="RNA BINDING PROTEIN PUMILIO-RELATED"/>
    <property type="match status" value="1"/>
</dbReference>
<feature type="repeat" description="Pumilio" evidence="2">
    <location>
        <begin position="860"/>
        <end position="895"/>
    </location>
</feature>
<keyword evidence="6" id="KW-1185">Reference proteome</keyword>
<evidence type="ECO:0000313" key="6">
    <source>
        <dbReference type="Proteomes" id="UP000683360"/>
    </source>
</evidence>
<dbReference type="EMBL" id="CAJPWZ010001507">
    <property type="protein sequence ID" value="CAG2217189.1"/>
    <property type="molecule type" value="Genomic_DNA"/>
</dbReference>
<evidence type="ECO:0000313" key="5">
    <source>
        <dbReference type="EMBL" id="CAG2217189.1"/>
    </source>
</evidence>
<name>A0A8S3S5Q0_MYTED</name>
<feature type="region of interest" description="Disordered" evidence="3">
    <location>
        <begin position="183"/>
        <end position="214"/>
    </location>
</feature>
<protein>
    <submittedName>
        <fullName evidence="5">PUM</fullName>
    </submittedName>
</protein>
<gene>
    <name evidence="5" type="ORF">MEDL_30885</name>
</gene>
<feature type="compositionally biased region" description="Low complexity" evidence="3">
    <location>
        <begin position="642"/>
        <end position="659"/>
    </location>
</feature>
<evidence type="ECO:0000256" key="2">
    <source>
        <dbReference type="PROSITE-ProRule" id="PRU00317"/>
    </source>
</evidence>
<dbReference type="GO" id="GO:0005634">
    <property type="term" value="C:nucleus"/>
    <property type="evidence" value="ECO:0007669"/>
    <property type="project" value="TreeGrafter"/>
</dbReference>
<proteinExistence type="predicted"/>
<dbReference type="InterPro" id="IPR001313">
    <property type="entry name" value="Pumilio_RNA-bd_rpt"/>
</dbReference>
<evidence type="ECO:0000256" key="3">
    <source>
        <dbReference type="SAM" id="MobiDB-lite"/>
    </source>
</evidence>
<dbReference type="OrthoDB" id="668540at2759"/>
<dbReference type="GO" id="GO:0005737">
    <property type="term" value="C:cytoplasm"/>
    <property type="evidence" value="ECO:0007669"/>
    <property type="project" value="TreeGrafter"/>
</dbReference>
<feature type="region of interest" description="Disordered" evidence="3">
    <location>
        <begin position="642"/>
        <end position="668"/>
    </location>
</feature>
<dbReference type="Pfam" id="PF00806">
    <property type="entry name" value="PUF"/>
    <property type="match status" value="6"/>
</dbReference>
<keyword evidence="1" id="KW-0677">Repeat</keyword>
<feature type="domain" description="PUM-HD" evidence="4">
    <location>
        <begin position="727"/>
        <end position="983"/>
    </location>
</feature>